<dbReference type="CDD" id="cd07185">
    <property type="entry name" value="OmpA_C-like"/>
    <property type="match status" value="1"/>
</dbReference>
<evidence type="ECO:0000256" key="2">
    <source>
        <dbReference type="ARBA" id="ARBA00023136"/>
    </source>
</evidence>
<dbReference type="Gene3D" id="3.30.1330.60">
    <property type="entry name" value="OmpA-like domain"/>
    <property type="match status" value="1"/>
</dbReference>
<dbReference type="Proteomes" id="UP000247973">
    <property type="component" value="Unassembled WGS sequence"/>
</dbReference>
<keyword evidence="2 4" id="KW-0472">Membrane</keyword>
<dbReference type="OrthoDB" id="9782229at2"/>
<dbReference type="PROSITE" id="PS51123">
    <property type="entry name" value="OMPA_2"/>
    <property type="match status" value="1"/>
</dbReference>
<dbReference type="InterPro" id="IPR006664">
    <property type="entry name" value="OMP_bac"/>
</dbReference>
<accession>A0A2V3PTB9</accession>
<evidence type="ECO:0000256" key="6">
    <source>
        <dbReference type="SAM" id="SignalP"/>
    </source>
</evidence>
<dbReference type="RefSeq" id="WP_110308838.1">
    <property type="nucleotide sequence ID" value="NZ_QICL01000001.1"/>
</dbReference>
<feature type="domain" description="OmpA-like" evidence="7">
    <location>
        <begin position="96"/>
        <end position="213"/>
    </location>
</feature>
<dbReference type="AlphaFoldDB" id="A0A2V3PTB9"/>
<keyword evidence="3" id="KW-0998">Cell outer membrane</keyword>
<dbReference type="GO" id="GO:0009279">
    <property type="term" value="C:cell outer membrane"/>
    <property type="evidence" value="ECO:0007669"/>
    <property type="project" value="UniProtKB-SubCell"/>
</dbReference>
<dbReference type="PROSITE" id="PS51257">
    <property type="entry name" value="PROKAR_LIPOPROTEIN"/>
    <property type="match status" value="1"/>
</dbReference>
<evidence type="ECO:0000259" key="7">
    <source>
        <dbReference type="PROSITE" id="PS51123"/>
    </source>
</evidence>
<feature type="region of interest" description="Disordered" evidence="5">
    <location>
        <begin position="180"/>
        <end position="199"/>
    </location>
</feature>
<name>A0A2V3PTB9_9BACT</name>
<evidence type="ECO:0000313" key="8">
    <source>
        <dbReference type="EMBL" id="PXV68853.1"/>
    </source>
</evidence>
<keyword evidence="6" id="KW-0732">Signal</keyword>
<dbReference type="SUPFAM" id="SSF103088">
    <property type="entry name" value="OmpA-like"/>
    <property type="match status" value="1"/>
</dbReference>
<dbReference type="Pfam" id="PF00691">
    <property type="entry name" value="OmpA"/>
    <property type="match status" value="1"/>
</dbReference>
<dbReference type="PANTHER" id="PTHR30329">
    <property type="entry name" value="STATOR ELEMENT OF FLAGELLAR MOTOR COMPLEX"/>
    <property type="match status" value="1"/>
</dbReference>
<dbReference type="EMBL" id="QICL01000001">
    <property type="protein sequence ID" value="PXV68853.1"/>
    <property type="molecule type" value="Genomic_DNA"/>
</dbReference>
<protein>
    <submittedName>
        <fullName evidence="8">Outer membrane protein OmpA-like peptidoglycan-associated protein</fullName>
    </submittedName>
</protein>
<dbReference type="PROSITE" id="PS01068">
    <property type="entry name" value="OMPA_1"/>
    <property type="match status" value="1"/>
</dbReference>
<comment type="subcellular location">
    <subcellularLocation>
        <location evidence="1">Cell outer membrane</location>
    </subcellularLocation>
</comment>
<dbReference type="InterPro" id="IPR006690">
    <property type="entry name" value="OMPA-like_CS"/>
</dbReference>
<dbReference type="PANTHER" id="PTHR30329:SF21">
    <property type="entry name" value="LIPOPROTEIN YIAD-RELATED"/>
    <property type="match status" value="1"/>
</dbReference>
<evidence type="ECO:0000256" key="5">
    <source>
        <dbReference type="SAM" id="MobiDB-lite"/>
    </source>
</evidence>
<proteinExistence type="predicted"/>
<organism evidence="8 9">
    <name type="scientific">Dysgonomonas alginatilytica</name>
    <dbReference type="NCBI Taxonomy" id="1605892"/>
    <lineage>
        <taxon>Bacteria</taxon>
        <taxon>Pseudomonadati</taxon>
        <taxon>Bacteroidota</taxon>
        <taxon>Bacteroidia</taxon>
        <taxon>Bacteroidales</taxon>
        <taxon>Dysgonomonadaceae</taxon>
        <taxon>Dysgonomonas</taxon>
    </lineage>
</organism>
<feature type="signal peptide" evidence="6">
    <location>
        <begin position="1"/>
        <end position="22"/>
    </location>
</feature>
<dbReference type="InterPro" id="IPR050330">
    <property type="entry name" value="Bact_OuterMem_StrucFunc"/>
</dbReference>
<gene>
    <name evidence="8" type="ORF">CLV62_101118</name>
</gene>
<sequence length="223" mass="22316">MNKNIFGALALSAALLLSSCGASNTVKGTGVGAGAGGALGAGIGAILGGGKGAAWGAGIGAVVGGGAGAIIGNKMDKQKEELEKINGAQVESVNDGQAIKVTFESGILFATNSSSLNSASQSALSQFATSLRNHPDTDIQITGHTDSSGSDAINNPLSEKRAQAVYNFLLQQGVAGNRMTSSGMGSAQPVADNNTSAGKAQNRRVEVYIHPNEKMIQDAQAGK</sequence>
<evidence type="ECO:0000256" key="3">
    <source>
        <dbReference type="ARBA" id="ARBA00023237"/>
    </source>
</evidence>
<dbReference type="InterPro" id="IPR036737">
    <property type="entry name" value="OmpA-like_sf"/>
</dbReference>
<dbReference type="InterPro" id="IPR006665">
    <property type="entry name" value="OmpA-like"/>
</dbReference>
<dbReference type="PRINTS" id="PR01021">
    <property type="entry name" value="OMPADOMAIN"/>
</dbReference>
<reference evidence="8 9" key="1">
    <citation type="submission" date="2018-03" db="EMBL/GenBank/DDBJ databases">
        <title>Genomic Encyclopedia of Archaeal and Bacterial Type Strains, Phase II (KMG-II): from individual species to whole genera.</title>
        <authorList>
            <person name="Goeker M."/>
        </authorList>
    </citation>
    <scope>NUCLEOTIDE SEQUENCE [LARGE SCALE GENOMIC DNA]</scope>
    <source>
        <strain evidence="8 9">DSM 100214</strain>
    </source>
</reference>
<feature type="chain" id="PRO_5016139102" evidence="6">
    <location>
        <begin position="23"/>
        <end position="223"/>
    </location>
</feature>
<comment type="caution">
    <text evidence="8">The sequence shown here is derived from an EMBL/GenBank/DDBJ whole genome shotgun (WGS) entry which is preliminary data.</text>
</comment>
<evidence type="ECO:0000313" key="9">
    <source>
        <dbReference type="Proteomes" id="UP000247973"/>
    </source>
</evidence>
<keyword evidence="9" id="KW-1185">Reference proteome</keyword>
<evidence type="ECO:0000256" key="4">
    <source>
        <dbReference type="PROSITE-ProRule" id="PRU00473"/>
    </source>
</evidence>
<evidence type="ECO:0000256" key="1">
    <source>
        <dbReference type="ARBA" id="ARBA00004442"/>
    </source>
</evidence>